<sequence>MKKLMLMAALAVFGFTNVNAQDDATSGGQTSEGKWLIEANTGNAMLGTTGLYFSSSDGSSEYNIGLDGGYFIIDDLAIKAGLGYGGFSPDEGDSTSSFSYRIGAKYYFKSMIPVTIDLTGASGDGVENYAGETPLWLGFGAGYAWFISGNVSIEPGLRYNLSLNEDYTDEGVFQFNVGFALHF</sequence>
<feature type="chain" id="PRO_5017767532" description="Outer membrane protein with beta-barrel domain" evidence="1">
    <location>
        <begin position="21"/>
        <end position="183"/>
    </location>
</feature>
<dbReference type="SUPFAM" id="SSF56925">
    <property type="entry name" value="OMPA-like"/>
    <property type="match status" value="1"/>
</dbReference>
<dbReference type="Proteomes" id="UP000256980">
    <property type="component" value="Unassembled WGS sequence"/>
</dbReference>
<feature type="signal peptide" evidence="1">
    <location>
        <begin position="1"/>
        <end position="20"/>
    </location>
</feature>
<dbReference type="OrthoDB" id="945117at2"/>
<proteinExistence type="predicted"/>
<dbReference type="Gene3D" id="2.40.160.20">
    <property type="match status" value="1"/>
</dbReference>
<evidence type="ECO:0000256" key="1">
    <source>
        <dbReference type="SAM" id="SignalP"/>
    </source>
</evidence>
<protein>
    <recommendedName>
        <fullName evidence="4">Outer membrane protein with beta-barrel domain</fullName>
    </recommendedName>
</protein>
<dbReference type="AlphaFoldDB" id="A0A3D9H1Z5"/>
<gene>
    <name evidence="2" type="ORF">DFQ10_105146</name>
</gene>
<evidence type="ECO:0000313" key="3">
    <source>
        <dbReference type="Proteomes" id="UP000256980"/>
    </source>
</evidence>
<dbReference type="EMBL" id="QRDV01000005">
    <property type="protein sequence ID" value="RED43547.1"/>
    <property type="molecule type" value="Genomic_DNA"/>
</dbReference>
<reference evidence="2 3" key="1">
    <citation type="submission" date="2018-07" db="EMBL/GenBank/DDBJ databases">
        <title>Genomic Encyclopedia of Type Strains, Phase III (KMG-III): the genomes of soil and plant-associated and newly described type strains.</title>
        <authorList>
            <person name="Whitman W."/>
        </authorList>
    </citation>
    <scope>NUCLEOTIDE SEQUENCE [LARGE SCALE GENOMIC DNA]</scope>
    <source>
        <strain evidence="2 3">CECT 7946</strain>
    </source>
</reference>
<accession>A0A3D9H1Z5</accession>
<comment type="caution">
    <text evidence="2">The sequence shown here is derived from an EMBL/GenBank/DDBJ whole genome shotgun (WGS) entry which is preliminary data.</text>
</comment>
<keyword evidence="1" id="KW-0732">Signal</keyword>
<dbReference type="InterPro" id="IPR011250">
    <property type="entry name" value="OMP/PagP_B-barrel"/>
</dbReference>
<evidence type="ECO:0000313" key="2">
    <source>
        <dbReference type="EMBL" id="RED43547.1"/>
    </source>
</evidence>
<dbReference type="RefSeq" id="WP_115817646.1">
    <property type="nucleotide sequence ID" value="NZ_CANKZP010000007.1"/>
</dbReference>
<keyword evidence="3" id="KW-1185">Reference proteome</keyword>
<name>A0A3D9H1Z5_9FLAO</name>
<evidence type="ECO:0008006" key="4">
    <source>
        <dbReference type="Google" id="ProtNLM"/>
    </source>
</evidence>
<organism evidence="2 3">
    <name type="scientific">Winogradskyella eximia</name>
    <dbReference type="NCBI Taxonomy" id="262006"/>
    <lineage>
        <taxon>Bacteria</taxon>
        <taxon>Pseudomonadati</taxon>
        <taxon>Bacteroidota</taxon>
        <taxon>Flavobacteriia</taxon>
        <taxon>Flavobacteriales</taxon>
        <taxon>Flavobacteriaceae</taxon>
        <taxon>Winogradskyella</taxon>
    </lineage>
</organism>